<dbReference type="Pfam" id="PF01033">
    <property type="entry name" value="Somatomedin_B"/>
    <property type="match status" value="2"/>
</dbReference>
<dbReference type="GO" id="GO:0047429">
    <property type="term" value="F:nucleoside triphosphate diphosphatase activity"/>
    <property type="evidence" value="ECO:0007669"/>
    <property type="project" value="TreeGrafter"/>
</dbReference>
<dbReference type="InterPro" id="IPR020436">
    <property type="entry name" value="SMB_chordata"/>
</dbReference>
<evidence type="ECO:0000256" key="7">
    <source>
        <dbReference type="ARBA" id="ARBA00023180"/>
    </source>
</evidence>
<dbReference type="GO" id="GO:0005576">
    <property type="term" value="C:extracellular region"/>
    <property type="evidence" value="ECO:0007669"/>
    <property type="project" value="UniProtKB-SubCell"/>
</dbReference>
<evidence type="ECO:0000256" key="3">
    <source>
        <dbReference type="ARBA" id="ARBA00022723"/>
    </source>
</evidence>
<keyword evidence="3" id="KW-0479">Metal-binding</keyword>
<proteinExistence type="predicted"/>
<keyword evidence="5" id="KW-0378">Hydrolase</keyword>
<dbReference type="EMBL" id="SRLO01000419">
    <property type="protein sequence ID" value="TNN56852.1"/>
    <property type="molecule type" value="Genomic_DNA"/>
</dbReference>
<dbReference type="GO" id="GO:0006955">
    <property type="term" value="P:immune response"/>
    <property type="evidence" value="ECO:0007669"/>
    <property type="project" value="InterPro"/>
</dbReference>
<sequence>MTVVVVPHTSCRGRCSEPYDGDVPGCRCDNNCNASGGCCRDYDDVCTVPTQQWECTALRCGETRLQQSRCHCSADCLAAADCCTNYKHVCHGEREWVKDECEDLSTPTCPSGFKQQPLLLVSLDGLRADYLQTWSALIPVLDKLKRCGTAAPFMQAAFPSKTFPNHYTIVTVSTAWRGRREESRRCPRRQLVRGGLTLRVVSRDNTPLHDALRPRRH</sequence>
<dbReference type="SUPFAM" id="SSF90188">
    <property type="entry name" value="Somatomedin B domain"/>
    <property type="match status" value="2"/>
</dbReference>
<dbReference type="GO" id="GO:0005044">
    <property type="term" value="F:scavenger receptor activity"/>
    <property type="evidence" value="ECO:0007669"/>
    <property type="project" value="InterPro"/>
</dbReference>
<evidence type="ECO:0000256" key="1">
    <source>
        <dbReference type="ARBA" id="ARBA00004613"/>
    </source>
</evidence>
<dbReference type="InterPro" id="IPR001212">
    <property type="entry name" value="Somatomedin_B_dom"/>
</dbReference>
<dbReference type="PANTHER" id="PTHR10151">
    <property type="entry name" value="ECTONUCLEOTIDE PYROPHOSPHATASE/PHOSPHODIESTERASE"/>
    <property type="match status" value="1"/>
</dbReference>
<name>A0A4Z2GVS6_9TELE</name>
<reference evidence="9 10" key="1">
    <citation type="submission" date="2019-03" db="EMBL/GenBank/DDBJ databases">
        <title>First draft genome of Liparis tanakae, snailfish: a comprehensive survey of snailfish specific genes.</title>
        <authorList>
            <person name="Kim W."/>
            <person name="Song I."/>
            <person name="Jeong J.-H."/>
            <person name="Kim D."/>
            <person name="Kim S."/>
            <person name="Ryu S."/>
            <person name="Song J.Y."/>
            <person name="Lee S.K."/>
        </authorList>
    </citation>
    <scope>NUCLEOTIDE SEQUENCE [LARGE SCALE GENOMIC DNA]</scope>
    <source>
        <tissue evidence="9">Muscle</tissue>
    </source>
</reference>
<accession>A0A4Z2GVS6</accession>
<keyword evidence="6" id="KW-1015">Disulfide bond</keyword>
<evidence type="ECO:0000256" key="5">
    <source>
        <dbReference type="ARBA" id="ARBA00022801"/>
    </source>
</evidence>
<dbReference type="PRINTS" id="PR00022">
    <property type="entry name" value="SOMATOMEDINB"/>
</dbReference>
<keyword evidence="4" id="KW-0677">Repeat</keyword>
<dbReference type="PROSITE" id="PS00524">
    <property type="entry name" value="SMB_1"/>
    <property type="match status" value="2"/>
</dbReference>
<dbReference type="InterPro" id="IPR017850">
    <property type="entry name" value="Alkaline_phosphatase_core_sf"/>
</dbReference>
<dbReference type="FunFam" id="4.10.410.20:FF:000001">
    <property type="entry name" value="Ectonucleotide pyrophosphatase/phosphodiesterase family member 2"/>
    <property type="match status" value="1"/>
</dbReference>
<dbReference type="GO" id="GO:0046872">
    <property type="term" value="F:metal ion binding"/>
    <property type="evidence" value="ECO:0007669"/>
    <property type="project" value="UniProtKB-KW"/>
</dbReference>
<evidence type="ECO:0000256" key="6">
    <source>
        <dbReference type="ARBA" id="ARBA00023157"/>
    </source>
</evidence>
<comment type="subcellular location">
    <subcellularLocation>
        <location evidence="1">Secreted</location>
    </subcellularLocation>
</comment>
<keyword evidence="10" id="KW-1185">Reference proteome</keyword>
<dbReference type="Gene3D" id="4.10.410.20">
    <property type="match status" value="2"/>
</dbReference>
<keyword evidence="2" id="KW-0964">Secreted</keyword>
<dbReference type="Pfam" id="PF01663">
    <property type="entry name" value="Phosphodiest"/>
    <property type="match status" value="1"/>
</dbReference>
<dbReference type="InterPro" id="IPR036024">
    <property type="entry name" value="Somatomedin_B-like_dom_sf"/>
</dbReference>
<dbReference type="AlphaFoldDB" id="A0A4Z2GVS6"/>
<dbReference type="PANTHER" id="PTHR10151:SF107">
    <property type="entry name" value="ECTONUCLEOTIDE PYROPHOSPHATASE_PHOSPHODIESTERASE FAMILY MEMBER 3"/>
    <property type="match status" value="1"/>
</dbReference>
<dbReference type="GO" id="GO:0030247">
    <property type="term" value="F:polysaccharide binding"/>
    <property type="evidence" value="ECO:0007669"/>
    <property type="project" value="InterPro"/>
</dbReference>
<dbReference type="SMART" id="SM00201">
    <property type="entry name" value="SO"/>
    <property type="match status" value="2"/>
</dbReference>
<dbReference type="Proteomes" id="UP000314294">
    <property type="component" value="Unassembled WGS sequence"/>
</dbReference>
<dbReference type="InterPro" id="IPR002591">
    <property type="entry name" value="Phosphodiest/P_Trfase"/>
</dbReference>
<comment type="caution">
    <text evidence="9">The sequence shown here is derived from an EMBL/GenBank/DDBJ whole genome shotgun (WGS) entry which is preliminary data.</text>
</comment>
<evidence type="ECO:0000256" key="4">
    <source>
        <dbReference type="ARBA" id="ARBA00022737"/>
    </source>
</evidence>
<protein>
    <submittedName>
        <fullName evidence="9">Venom phosphodiesterase 1</fullName>
    </submittedName>
</protein>
<dbReference type="Gene3D" id="3.40.720.10">
    <property type="entry name" value="Alkaline Phosphatase, subunit A"/>
    <property type="match status" value="1"/>
</dbReference>
<evidence type="ECO:0000256" key="2">
    <source>
        <dbReference type="ARBA" id="ARBA00022525"/>
    </source>
</evidence>
<evidence type="ECO:0000313" key="9">
    <source>
        <dbReference type="EMBL" id="TNN56852.1"/>
    </source>
</evidence>
<feature type="domain" description="SMB" evidence="8">
    <location>
        <begin position="7"/>
        <end position="50"/>
    </location>
</feature>
<gene>
    <name evidence="9" type="primary">PDE1</name>
    <name evidence="9" type="ORF">EYF80_032948</name>
</gene>
<dbReference type="PROSITE" id="PS50958">
    <property type="entry name" value="SMB_2"/>
    <property type="match status" value="2"/>
</dbReference>
<dbReference type="GO" id="GO:0009143">
    <property type="term" value="P:nucleoside triphosphate catabolic process"/>
    <property type="evidence" value="ECO:0007669"/>
    <property type="project" value="TreeGrafter"/>
</dbReference>
<feature type="domain" description="SMB" evidence="8">
    <location>
        <begin position="51"/>
        <end position="95"/>
    </location>
</feature>
<keyword evidence="7" id="KW-0325">Glycoprotein</keyword>
<organism evidence="9 10">
    <name type="scientific">Liparis tanakae</name>
    <name type="common">Tanaka's snailfish</name>
    <dbReference type="NCBI Taxonomy" id="230148"/>
    <lineage>
        <taxon>Eukaryota</taxon>
        <taxon>Metazoa</taxon>
        <taxon>Chordata</taxon>
        <taxon>Craniata</taxon>
        <taxon>Vertebrata</taxon>
        <taxon>Euteleostomi</taxon>
        <taxon>Actinopterygii</taxon>
        <taxon>Neopterygii</taxon>
        <taxon>Teleostei</taxon>
        <taxon>Neoteleostei</taxon>
        <taxon>Acanthomorphata</taxon>
        <taxon>Eupercaria</taxon>
        <taxon>Perciformes</taxon>
        <taxon>Cottioidei</taxon>
        <taxon>Cottales</taxon>
        <taxon>Liparidae</taxon>
        <taxon>Liparis</taxon>
    </lineage>
</organism>
<evidence type="ECO:0000259" key="8">
    <source>
        <dbReference type="PROSITE" id="PS50958"/>
    </source>
</evidence>
<evidence type="ECO:0000313" key="10">
    <source>
        <dbReference type="Proteomes" id="UP000314294"/>
    </source>
</evidence>
<dbReference type="OrthoDB" id="415411at2759"/>
<dbReference type="SUPFAM" id="SSF53649">
    <property type="entry name" value="Alkaline phosphatase-like"/>
    <property type="match status" value="1"/>
</dbReference>